<sequence length="135" mass="15290">MMMSTPEDKVYFKDWFVESSDRSVSQRMRSLCKWWLELVRNIGVVALLGIFAERADNWAVTLISNISLGAVCFSAASYAHDWIVNPFPQRAKRSKLWNALALAIAALFTLAVWFLIITLVSVSIREISHIQGAKI</sequence>
<accession>A0A7W7Z0V5</accession>
<reference evidence="2 3" key="1">
    <citation type="submission" date="2020-08" db="EMBL/GenBank/DDBJ databases">
        <title>Genomic Encyclopedia of Type Strains, Phase IV (KMG-IV): sequencing the most valuable type-strain genomes for metagenomic binning, comparative biology and taxonomic classification.</title>
        <authorList>
            <person name="Goeker M."/>
        </authorList>
    </citation>
    <scope>NUCLEOTIDE SEQUENCE [LARGE SCALE GENOMIC DNA]</scope>
    <source>
        <strain evidence="2 3">DSM 12706</strain>
    </source>
</reference>
<dbReference type="AlphaFoldDB" id="A0A7W7Z0V5"/>
<keyword evidence="1" id="KW-1133">Transmembrane helix</keyword>
<evidence type="ECO:0000313" key="2">
    <source>
        <dbReference type="EMBL" id="MBB5045926.1"/>
    </source>
</evidence>
<proteinExistence type="predicted"/>
<dbReference type="Proteomes" id="UP000542353">
    <property type="component" value="Unassembled WGS sequence"/>
</dbReference>
<gene>
    <name evidence="2" type="ORF">HNR60_000661</name>
</gene>
<comment type="caution">
    <text evidence="2">The sequence shown here is derived from an EMBL/GenBank/DDBJ whole genome shotgun (WGS) entry which is preliminary data.</text>
</comment>
<keyword evidence="1" id="KW-0472">Membrane</keyword>
<name>A0A7W7Z0V5_9BRAD</name>
<keyword evidence="1" id="KW-0812">Transmembrane</keyword>
<dbReference type="EMBL" id="JACHIH010000002">
    <property type="protein sequence ID" value="MBB5045926.1"/>
    <property type="molecule type" value="Genomic_DNA"/>
</dbReference>
<organism evidence="2 3">
    <name type="scientific">Rhodopseudomonas rhenobacensis</name>
    <dbReference type="NCBI Taxonomy" id="87461"/>
    <lineage>
        <taxon>Bacteria</taxon>
        <taxon>Pseudomonadati</taxon>
        <taxon>Pseudomonadota</taxon>
        <taxon>Alphaproteobacteria</taxon>
        <taxon>Hyphomicrobiales</taxon>
        <taxon>Nitrobacteraceae</taxon>
        <taxon>Rhodopseudomonas</taxon>
    </lineage>
</organism>
<evidence type="ECO:0000256" key="1">
    <source>
        <dbReference type="SAM" id="Phobius"/>
    </source>
</evidence>
<dbReference type="RefSeq" id="WP_210313194.1">
    <property type="nucleotide sequence ID" value="NZ_JACHIH010000002.1"/>
</dbReference>
<feature type="transmembrane region" description="Helical" evidence="1">
    <location>
        <begin position="100"/>
        <end position="124"/>
    </location>
</feature>
<feature type="transmembrane region" description="Helical" evidence="1">
    <location>
        <begin position="58"/>
        <end position="79"/>
    </location>
</feature>
<protein>
    <submittedName>
        <fullName evidence="2">Uncharacterized protein</fullName>
    </submittedName>
</protein>
<evidence type="ECO:0000313" key="3">
    <source>
        <dbReference type="Proteomes" id="UP000542353"/>
    </source>
</evidence>
<keyword evidence="3" id="KW-1185">Reference proteome</keyword>